<dbReference type="PANTHER" id="PTHR11091:SF0">
    <property type="entry name" value="MALATE DEHYDROGENASE"/>
    <property type="match status" value="1"/>
</dbReference>
<dbReference type="GO" id="GO:0016491">
    <property type="term" value="F:oxidoreductase activity"/>
    <property type="evidence" value="ECO:0007669"/>
    <property type="project" value="UniProtKB-KW"/>
</dbReference>
<dbReference type="InterPro" id="IPR043143">
    <property type="entry name" value="Mal/L-sulf/L-lact_DH-like_NADP"/>
</dbReference>
<protein>
    <submittedName>
        <fullName evidence="3">Ldh family oxidoreductase</fullName>
    </submittedName>
</protein>
<evidence type="ECO:0000256" key="2">
    <source>
        <dbReference type="ARBA" id="ARBA00023002"/>
    </source>
</evidence>
<dbReference type="InterPro" id="IPR043144">
    <property type="entry name" value="Mal/L-sulf/L-lact_DH-like_ah"/>
</dbReference>
<evidence type="ECO:0000313" key="4">
    <source>
        <dbReference type="Proteomes" id="UP000770889"/>
    </source>
</evidence>
<sequence length="338" mass="36382">MIELSLSEVERICRRALSGFIEPAAAADEVTAQLLDAELRGKHSHGVVRIPWLKQRLGRFHHQAPQTAQQLPWLLQLGCQQSLGYLAAREAQRQLLRMLSDQAFAMTVCKEAFPTGVLGDYLRPLAESGHVAIGFATSPPLLSLQRDGEPSLGTNPMGVAMPPWADKPAFVADISPASTTFGQLLAMLSGFKGDLSDATLATSAGNPPSALNDLFDEQGRFSGKIIQSLENAMGRRQYALLMAIELLTSLFAGETKTGGLVLLAFDPRRMHGLHPEAAATVIERIADQLAWQNIPGGHGEARRRDILAKGSLPLPNILWGRLKTLAQGDTATPTSAGD</sequence>
<gene>
    <name evidence="3" type="ORF">KME65_18140</name>
</gene>
<comment type="caution">
    <text evidence="3">The sequence shown here is derived from an EMBL/GenBank/DDBJ whole genome shotgun (WGS) entry which is preliminary data.</text>
</comment>
<organism evidence="3 4">
    <name type="scientific">Candidatus Thiodiazotropha taylori</name>
    <dbReference type="NCBI Taxonomy" id="2792791"/>
    <lineage>
        <taxon>Bacteria</taxon>
        <taxon>Pseudomonadati</taxon>
        <taxon>Pseudomonadota</taxon>
        <taxon>Gammaproteobacteria</taxon>
        <taxon>Chromatiales</taxon>
        <taxon>Sedimenticolaceae</taxon>
        <taxon>Candidatus Thiodiazotropha</taxon>
    </lineage>
</organism>
<dbReference type="Pfam" id="PF02615">
    <property type="entry name" value="Ldh_2"/>
    <property type="match status" value="1"/>
</dbReference>
<dbReference type="Gene3D" id="3.30.1370.60">
    <property type="entry name" value="Hypothetical oxidoreductase yiak, domain 2"/>
    <property type="match status" value="1"/>
</dbReference>
<comment type="similarity">
    <text evidence="1">Belongs to the LDH2/MDH2 oxidoreductase family.</text>
</comment>
<evidence type="ECO:0000313" key="3">
    <source>
        <dbReference type="EMBL" id="MBT2990883.1"/>
    </source>
</evidence>
<keyword evidence="2" id="KW-0560">Oxidoreductase</keyword>
<dbReference type="SUPFAM" id="SSF89733">
    <property type="entry name" value="L-sulfolactate dehydrogenase-like"/>
    <property type="match status" value="1"/>
</dbReference>
<dbReference type="AlphaFoldDB" id="A0A944MBK3"/>
<accession>A0A944MBK3</accession>
<dbReference type="PANTHER" id="PTHR11091">
    <property type="entry name" value="OXIDOREDUCTASE-RELATED"/>
    <property type="match status" value="1"/>
</dbReference>
<name>A0A944MBK3_9GAMM</name>
<proteinExistence type="inferred from homology"/>
<dbReference type="InterPro" id="IPR036111">
    <property type="entry name" value="Mal/L-sulfo/L-lacto_DH-like_sf"/>
</dbReference>
<dbReference type="Gene3D" id="1.10.1530.10">
    <property type="match status" value="1"/>
</dbReference>
<reference evidence="3 4" key="1">
    <citation type="submission" date="2021-05" db="EMBL/GenBank/DDBJ databases">
        <title>Genetic and Functional Diversity in Clade A Lucinid endosymbionts from the Bahamas.</title>
        <authorList>
            <person name="Giani N.M."/>
            <person name="Engel A.S."/>
            <person name="Campbell B.J."/>
        </authorList>
    </citation>
    <scope>NUCLEOTIDE SEQUENCE [LARGE SCALE GENOMIC DNA]</scope>
    <source>
        <strain evidence="3">LUC16012Gg_MoonRockCtena</strain>
    </source>
</reference>
<evidence type="ECO:0000256" key="1">
    <source>
        <dbReference type="ARBA" id="ARBA00006056"/>
    </source>
</evidence>
<dbReference type="InterPro" id="IPR003767">
    <property type="entry name" value="Malate/L-lactate_DH-like"/>
</dbReference>
<dbReference type="EMBL" id="JAHHGM010000023">
    <property type="protein sequence ID" value="MBT2990883.1"/>
    <property type="molecule type" value="Genomic_DNA"/>
</dbReference>
<dbReference type="Proteomes" id="UP000770889">
    <property type="component" value="Unassembled WGS sequence"/>
</dbReference>